<proteinExistence type="predicted"/>
<dbReference type="GO" id="GO:0016787">
    <property type="term" value="F:hydrolase activity"/>
    <property type="evidence" value="ECO:0007669"/>
    <property type="project" value="UniProtKB-KW"/>
</dbReference>
<comment type="caution">
    <text evidence="2">The sequence shown here is derived from an EMBL/GenBank/DDBJ whole genome shotgun (WGS) entry which is preliminary data.</text>
</comment>
<sequence>MSDWRHVAPLLAKGRQVIAFDLPGHGGSRWDGAPPYIQTLGETAALLVGAFDEMGFDKVDLIGTSLGGCLAVPLAAFWPERVRSLSLVSCALGSKRSLEQIHAIVDEGQKDLFDANGDPVPTPPELLEQIFGIVNTGPINQEGILSRKAAGHWIQPSERGVAITDIVGTMPRIPVPTLMVYGEFDKAYIKFRATAEAALQDGRTEVVEQAGAFVMQDNPEGTARVLEAFLSRFP</sequence>
<gene>
    <name evidence="2" type="ORF">MTR65_13395</name>
</gene>
<evidence type="ECO:0000313" key="2">
    <source>
        <dbReference type="EMBL" id="MCJ1961684.1"/>
    </source>
</evidence>
<dbReference type="InterPro" id="IPR000073">
    <property type="entry name" value="AB_hydrolase_1"/>
</dbReference>
<dbReference type="InterPro" id="IPR029058">
    <property type="entry name" value="AB_hydrolase_fold"/>
</dbReference>
<dbReference type="Proteomes" id="UP001162802">
    <property type="component" value="Unassembled WGS sequence"/>
</dbReference>
<protein>
    <submittedName>
        <fullName evidence="2">Alpha/beta fold hydrolase</fullName>
    </submittedName>
</protein>
<accession>A0ABT0AEV6</accession>
<reference evidence="2" key="1">
    <citation type="submission" date="2022-03" db="EMBL/GenBank/DDBJ databases">
        <title>Identification of a novel bacterium isolated from mangrove sediments.</title>
        <authorList>
            <person name="Pan X."/>
        </authorList>
    </citation>
    <scope>NUCLEOTIDE SEQUENCE</scope>
    <source>
        <strain evidence="2">B2637</strain>
    </source>
</reference>
<dbReference type="PANTHER" id="PTHR43798">
    <property type="entry name" value="MONOACYLGLYCEROL LIPASE"/>
    <property type="match status" value="1"/>
</dbReference>
<dbReference type="EMBL" id="JALHAT010000024">
    <property type="protein sequence ID" value="MCJ1961684.1"/>
    <property type="molecule type" value="Genomic_DNA"/>
</dbReference>
<dbReference type="Pfam" id="PF12697">
    <property type="entry name" value="Abhydrolase_6"/>
    <property type="match status" value="1"/>
</dbReference>
<dbReference type="Gene3D" id="3.40.50.1820">
    <property type="entry name" value="alpha/beta hydrolase"/>
    <property type="match status" value="1"/>
</dbReference>
<dbReference type="InterPro" id="IPR050266">
    <property type="entry name" value="AB_hydrolase_sf"/>
</dbReference>
<evidence type="ECO:0000259" key="1">
    <source>
        <dbReference type="Pfam" id="PF12697"/>
    </source>
</evidence>
<organism evidence="2 3">
    <name type="scientific">Novosphingobium mangrovi</name>
    <name type="common">ex Hu et al. 2023</name>
    <dbReference type="NCBI Taxonomy" id="2930094"/>
    <lineage>
        <taxon>Bacteria</taxon>
        <taxon>Pseudomonadati</taxon>
        <taxon>Pseudomonadota</taxon>
        <taxon>Alphaproteobacteria</taxon>
        <taxon>Sphingomonadales</taxon>
        <taxon>Sphingomonadaceae</taxon>
        <taxon>Novosphingobium</taxon>
    </lineage>
</organism>
<name>A0ABT0AEV6_9SPHN</name>
<dbReference type="PRINTS" id="PR00412">
    <property type="entry name" value="EPOXHYDRLASE"/>
</dbReference>
<keyword evidence="3" id="KW-1185">Reference proteome</keyword>
<dbReference type="SUPFAM" id="SSF53474">
    <property type="entry name" value="alpha/beta-Hydrolases"/>
    <property type="match status" value="1"/>
</dbReference>
<evidence type="ECO:0000313" key="3">
    <source>
        <dbReference type="Proteomes" id="UP001162802"/>
    </source>
</evidence>
<dbReference type="InterPro" id="IPR000639">
    <property type="entry name" value="Epox_hydrolase-like"/>
</dbReference>
<feature type="domain" description="AB hydrolase-1" evidence="1">
    <location>
        <begin position="2"/>
        <end position="224"/>
    </location>
</feature>
<keyword evidence="2" id="KW-0378">Hydrolase</keyword>
<dbReference type="PRINTS" id="PR00111">
    <property type="entry name" value="ABHYDROLASE"/>
</dbReference>